<comment type="caution">
    <text evidence="1">The sequence shown here is derived from an EMBL/GenBank/DDBJ whole genome shotgun (WGS) entry which is preliminary data.</text>
</comment>
<protein>
    <submittedName>
        <fullName evidence="1">Uncharacterized protein</fullName>
    </submittedName>
</protein>
<gene>
    <name evidence="1" type="ORF">NSA47_05670</name>
</gene>
<dbReference type="AlphaFoldDB" id="A0AAE3HH58"/>
<dbReference type="Proteomes" id="UP001205748">
    <property type="component" value="Unassembled WGS sequence"/>
</dbReference>
<evidence type="ECO:0000313" key="2">
    <source>
        <dbReference type="Proteomes" id="UP001205748"/>
    </source>
</evidence>
<sequence>MKKEDRYDPTLFGDKFRNQVLSRSFLQFGLNKYYKLNEEDIEFLNQIFKDNFKETSI</sequence>
<dbReference type="RefSeq" id="WP_257529954.1">
    <property type="nucleotide sequence ID" value="NZ_JANKAS010000004.1"/>
</dbReference>
<keyword evidence="2" id="KW-1185">Reference proteome</keyword>
<proteinExistence type="predicted"/>
<reference evidence="1" key="1">
    <citation type="submission" date="2022-07" db="EMBL/GenBank/DDBJ databases">
        <title>Enhanced cultured diversity of the mouse gut microbiota enables custom-made synthetic communities.</title>
        <authorList>
            <person name="Afrizal A."/>
        </authorList>
    </citation>
    <scope>NUCLEOTIDE SEQUENCE</scope>
    <source>
        <strain evidence="1">DSM 28593</strain>
    </source>
</reference>
<accession>A0AAE3HH58</accession>
<dbReference type="EMBL" id="JANKAS010000004">
    <property type="protein sequence ID" value="MCR1898478.1"/>
    <property type="molecule type" value="Genomic_DNA"/>
</dbReference>
<evidence type="ECO:0000313" key="1">
    <source>
        <dbReference type="EMBL" id="MCR1898478.1"/>
    </source>
</evidence>
<name>A0AAE3HH58_9FIRM</name>
<organism evidence="1 2">
    <name type="scientific">Irregularibacter muris</name>
    <dbReference type="NCBI Taxonomy" id="1796619"/>
    <lineage>
        <taxon>Bacteria</taxon>
        <taxon>Bacillati</taxon>
        <taxon>Bacillota</taxon>
        <taxon>Clostridia</taxon>
        <taxon>Eubacteriales</taxon>
        <taxon>Eubacteriaceae</taxon>
        <taxon>Irregularibacter</taxon>
    </lineage>
</organism>